<keyword evidence="4" id="KW-1185">Reference proteome</keyword>
<evidence type="ECO:0000259" key="2">
    <source>
        <dbReference type="SMART" id="SM00470"/>
    </source>
</evidence>
<dbReference type="GO" id="GO:0007059">
    <property type="term" value="P:chromosome segregation"/>
    <property type="evidence" value="ECO:0007669"/>
    <property type="project" value="TreeGrafter"/>
</dbReference>
<name>A0A345ZX95_9HYPH</name>
<dbReference type="CDD" id="cd16406">
    <property type="entry name" value="ParB_N_like"/>
    <property type="match status" value="1"/>
</dbReference>
<evidence type="ECO:0000256" key="1">
    <source>
        <dbReference type="ARBA" id="ARBA00006295"/>
    </source>
</evidence>
<dbReference type="KEGG" id="ptaw:DW352_14075"/>
<dbReference type="SUPFAM" id="SSF110849">
    <property type="entry name" value="ParB/Sulfiredoxin"/>
    <property type="match status" value="1"/>
</dbReference>
<dbReference type="SMART" id="SM00470">
    <property type="entry name" value="ParB"/>
    <property type="match status" value="1"/>
</dbReference>
<dbReference type="Gene3D" id="1.10.10.2830">
    <property type="match status" value="1"/>
</dbReference>
<dbReference type="RefSeq" id="WP_115691921.1">
    <property type="nucleotide sequence ID" value="NZ_CP031417.1"/>
</dbReference>
<protein>
    <submittedName>
        <fullName evidence="3">ParB/RepB/Spo0J family partition protein</fullName>
    </submittedName>
</protein>
<organism evidence="3 4">
    <name type="scientific">Pseudolabrys taiwanensis</name>
    <dbReference type="NCBI Taxonomy" id="331696"/>
    <lineage>
        <taxon>Bacteria</taxon>
        <taxon>Pseudomonadati</taxon>
        <taxon>Pseudomonadota</taxon>
        <taxon>Alphaproteobacteria</taxon>
        <taxon>Hyphomicrobiales</taxon>
        <taxon>Xanthobacteraceae</taxon>
        <taxon>Pseudolabrys</taxon>
    </lineage>
</organism>
<dbReference type="Pfam" id="PF02195">
    <property type="entry name" value="ParB_N"/>
    <property type="match status" value="1"/>
</dbReference>
<dbReference type="NCBIfam" id="TIGR00180">
    <property type="entry name" value="parB_part"/>
    <property type="match status" value="1"/>
</dbReference>
<dbReference type="EMBL" id="CP031417">
    <property type="protein sequence ID" value="AXK81542.1"/>
    <property type="molecule type" value="Genomic_DNA"/>
</dbReference>
<evidence type="ECO:0000313" key="4">
    <source>
        <dbReference type="Proteomes" id="UP000254889"/>
    </source>
</evidence>
<dbReference type="SUPFAM" id="SSF109709">
    <property type="entry name" value="KorB DNA-binding domain-like"/>
    <property type="match status" value="1"/>
</dbReference>
<proteinExistence type="inferred from homology"/>
<dbReference type="InterPro" id="IPR050336">
    <property type="entry name" value="Chromosome_partition/occlusion"/>
</dbReference>
<evidence type="ECO:0000313" key="3">
    <source>
        <dbReference type="EMBL" id="AXK81542.1"/>
    </source>
</evidence>
<comment type="similarity">
    <text evidence="1">Belongs to the ParB family.</text>
</comment>
<gene>
    <name evidence="3" type="ORF">DW352_14075</name>
</gene>
<dbReference type="InterPro" id="IPR036086">
    <property type="entry name" value="ParB/Sulfiredoxin_sf"/>
</dbReference>
<dbReference type="GO" id="GO:0005694">
    <property type="term" value="C:chromosome"/>
    <property type="evidence" value="ECO:0007669"/>
    <property type="project" value="TreeGrafter"/>
</dbReference>
<dbReference type="Pfam" id="PF17762">
    <property type="entry name" value="HTH_ParB"/>
    <property type="match status" value="1"/>
</dbReference>
<dbReference type="Proteomes" id="UP000254889">
    <property type="component" value="Chromosome"/>
</dbReference>
<dbReference type="AlphaFoldDB" id="A0A345ZX95"/>
<accession>A0A345ZX95</accession>
<dbReference type="PANTHER" id="PTHR33375">
    <property type="entry name" value="CHROMOSOME-PARTITIONING PROTEIN PARB-RELATED"/>
    <property type="match status" value="1"/>
</dbReference>
<dbReference type="InterPro" id="IPR041468">
    <property type="entry name" value="HTH_ParB/Spo0J"/>
</dbReference>
<sequence>MTDTLAIALNKLTAWKGNVRKTGAKDGIDELAASIATHGLLQSLVVRPAKADRYEVIAGRRRYLALQSLAKAGTIAKDYPVACTLASDEIDASELSLAENVVRMSMHPADQFEAFRTVIEKGAGIADVAARFGVSETIVTKRLRLGRLSPVILGAYREGHIDLEEAQAFAITDDHAAQERILTELSDWRLDPQSIRRALTETEVPASDKRVRFIGLEAYETAGGSVRRDLFDDANGGYAQDAELLDRLVTDKLSAVAAELSGEGWSFVHTLIDLDYQALAEFTRVSPERAERPDADQAELEALTAEYDELVDSDGDDASDRLDELQQRMDALTERSEYWPAETLAVAGAVIGLSHDGSVRIERSLVRKSDAKALRKAAKSEKSEPANALPASLIEDLTAQRSAAIGAELIRQPEIALVAMVHAMTLQAFYHGSAGETCVEIGVREANLARLIKVGGDCPALAAIEAERERLASILPESPDALWPWMLAQPKETLLGILGFIAAISVNAVQGKGAQPDSERLSHANALADALGLDMTRYFTASAEGYFGRISRSVILSAIDEAHGAHAPALEKLKKSELVVRAADLVANTGWLPGPLRPASKAAA</sequence>
<dbReference type="InterPro" id="IPR004437">
    <property type="entry name" value="ParB/RepB/Spo0J"/>
</dbReference>
<dbReference type="OrthoDB" id="9813122at2"/>
<reference evidence="3 4" key="1">
    <citation type="submission" date="2018-07" db="EMBL/GenBank/DDBJ databases">
        <authorList>
            <person name="Quirk P.G."/>
            <person name="Krulwich T.A."/>
        </authorList>
    </citation>
    <scope>NUCLEOTIDE SEQUENCE [LARGE SCALE GENOMIC DNA]</scope>
    <source>
        <strain evidence="3 4">CC-BB4</strain>
    </source>
</reference>
<dbReference type="GO" id="GO:0003677">
    <property type="term" value="F:DNA binding"/>
    <property type="evidence" value="ECO:0007669"/>
    <property type="project" value="InterPro"/>
</dbReference>
<dbReference type="InterPro" id="IPR003115">
    <property type="entry name" value="ParB_N"/>
</dbReference>
<dbReference type="PANTHER" id="PTHR33375:SF7">
    <property type="entry name" value="CHROMOSOME 2-PARTITIONING PROTEIN PARB-RELATED"/>
    <property type="match status" value="1"/>
</dbReference>
<dbReference type="Gene3D" id="3.90.1530.30">
    <property type="match status" value="1"/>
</dbReference>
<feature type="domain" description="ParB-like N-terminal" evidence="2">
    <location>
        <begin position="5"/>
        <end position="101"/>
    </location>
</feature>